<accession>A0A2V4R8D6</accession>
<dbReference type="AlphaFoldDB" id="A0A2V4R8D6"/>
<gene>
    <name evidence="1" type="ORF">CFR76_15035</name>
</gene>
<protein>
    <submittedName>
        <fullName evidence="1">Uncharacterized protein</fullName>
    </submittedName>
</protein>
<proteinExistence type="predicted"/>
<dbReference type="Proteomes" id="UP000247371">
    <property type="component" value="Unassembled WGS sequence"/>
</dbReference>
<evidence type="ECO:0000313" key="2">
    <source>
        <dbReference type="Proteomes" id="UP000247371"/>
    </source>
</evidence>
<comment type="caution">
    <text evidence="1">The sequence shown here is derived from an EMBL/GenBank/DDBJ whole genome shotgun (WGS) entry which is preliminary data.</text>
</comment>
<organism evidence="1 2">
    <name type="scientific">Komagataeibacter swingsii</name>
    <dbReference type="NCBI Taxonomy" id="215220"/>
    <lineage>
        <taxon>Bacteria</taxon>
        <taxon>Pseudomonadati</taxon>
        <taxon>Pseudomonadota</taxon>
        <taxon>Alphaproteobacteria</taxon>
        <taxon>Acetobacterales</taxon>
        <taxon>Acetobacteraceae</taxon>
        <taxon>Komagataeibacter</taxon>
    </lineage>
</organism>
<evidence type="ECO:0000313" key="1">
    <source>
        <dbReference type="EMBL" id="PYD68440.1"/>
    </source>
</evidence>
<sequence length="112" mass="12548">MTMRTYEHIAYLLIYMLQASGKARFRLSRKSIQSISGRSIIKSALIRNIGEWMEGVAVILPLNRGGYVVISQESLEGIAPLKIADVIPNWKKMDIEALKLQVEAIGAEDDDE</sequence>
<name>A0A2V4R8D6_9PROT</name>
<dbReference type="EMBL" id="NKUB01000033">
    <property type="protein sequence ID" value="PYD68440.1"/>
    <property type="molecule type" value="Genomic_DNA"/>
</dbReference>
<keyword evidence="2" id="KW-1185">Reference proteome</keyword>
<reference evidence="1 2" key="1">
    <citation type="submission" date="2017-07" db="EMBL/GenBank/DDBJ databases">
        <title>A draft genome sequence of Komagataeibacter swingsii LMG 22125.</title>
        <authorList>
            <person name="Skraban J."/>
            <person name="Cleenwerck I."/>
            <person name="Vandamme P."/>
            <person name="Trcek J."/>
        </authorList>
    </citation>
    <scope>NUCLEOTIDE SEQUENCE [LARGE SCALE GENOMIC DNA]</scope>
    <source>
        <strain evidence="1 2">LMG 22125</strain>
    </source>
</reference>